<organism evidence="5 6">
    <name type="scientific">Kibdelosporangium banguiense</name>
    <dbReference type="NCBI Taxonomy" id="1365924"/>
    <lineage>
        <taxon>Bacteria</taxon>
        <taxon>Bacillati</taxon>
        <taxon>Actinomycetota</taxon>
        <taxon>Actinomycetes</taxon>
        <taxon>Pseudonocardiales</taxon>
        <taxon>Pseudonocardiaceae</taxon>
        <taxon>Kibdelosporangium</taxon>
    </lineage>
</organism>
<dbReference type="RefSeq" id="WP_209645841.1">
    <property type="nucleotide sequence ID" value="NZ_JAGINW010000001.1"/>
</dbReference>
<accession>A0ABS4TX15</accession>
<evidence type="ECO:0000313" key="6">
    <source>
        <dbReference type="Proteomes" id="UP001519332"/>
    </source>
</evidence>
<protein>
    <submittedName>
        <fullName evidence="5">Redox-sensitive bicupin YhaK (Pirin superfamily)</fullName>
    </submittedName>
</protein>
<dbReference type="EMBL" id="JAGINW010000001">
    <property type="protein sequence ID" value="MBP2328949.1"/>
    <property type="molecule type" value="Genomic_DNA"/>
</dbReference>
<name>A0ABS4TX15_9PSEU</name>
<dbReference type="PANTHER" id="PTHR13903:SF8">
    <property type="entry name" value="PIRIN"/>
    <property type="match status" value="1"/>
</dbReference>
<feature type="domain" description="Pirin N-terminal" evidence="3">
    <location>
        <begin position="50"/>
        <end position="121"/>
    </location>
</feature>
<dbReference type="Pfam" id="PF02678">
    <property type="entry name" value="Pirin"/>
    <property type="match status" value="1"/>
</dbReference>
<dbReference type="PANTHER" id="PTHR13903">
    <property type="entry name" value="PIRIN-RELATED"/>
    <property type="match status" value="1"/>
</dbReference>
<evidence type="ECO:0000259" key="4">
    <source>
        <dbReference type="Pfam" id="PF05726"/>
    </source>
</evidence>
<dbReference type="InterPro" id="IPR012093">
    <property type="entry name" value="Pirin"/>
</dbReference>
<dbReference type="SUPFAM" id="SSF51182">
    <property type="entry name" value="RmlC-like cupins"/>
    <property type="match status" value="1"/>
</dbReference>
<proteinExistence type="inferred from homology"/>
<dbReference type="InterPro" id="IPR011051">
    <property type="entry name" value="RmlC_Cupin_sf"/>
</dbReference>
<dbReference type="CDD" id="cd02247">
    <property type="entry name" value="cupin_pirin_C"/>
    <property type="match status" value="1"/>
</dbReference>
<reference evidence="5 6" key="1">
    <citation type="submission" date="2021-03" db="EMBL/GenBank/DDBJ databases">
        <title>Sequencing the genomes of 1000 actinobacteria strains.</title>
        <authorList>
            <person name="Klenk H.-P."/>
        </authorList>
    </citation>
    <scope>NUCLEOTIDE SEQUENCE [LARGE SCALE GENOMIC DNA]</scope>
    <source>
        <strain evidence="5 6">DSM 46670</strain>
    </source>
</reference>
<comment type="caution">
    <text evidence="5">The sequence shown here is derived from an EMBL/GenBank/DDBJ whole genome shotgun (WGS) entry which is preliminary data.</text>
</comment>
<dbReference type="Gene3D" id="2.60.120.10">
    <property type="entry name" value="Jelly Rolls"/>
    <property type="match status" value="2"/>
</dbReference>
<keyword evidence="6" id="KW-1185">Reference proteome</keyword>
<comment type="similarity">
    <text evidence="1 2">Belongs to the pirin family.</text>
</comment>
<evidence type="ECO:0000259" key="3">
    <source>
        <dbReference type="Pfam" id="PF02678"/>
    </source>
</evidence>
<gene>
    <name evidence="5" type="ORF">JOF56_009334</name>
</gene>
<dbReference type="InterPro" id="IPR003829">
    <property type="entry name" value="Pirin_N_dom"/>
</dbReference>
<dbReference type="PIRSF" id="PIRSF006232">
    <property type="entry name" value="Pirin"/>
    <property type="match status" value="1"/>
</dbReference>
<evidence type="ECO:0000256" key="2">
    <source>
        <dbReference type="RuleBase" id="RU003457"/>
    </source>
</evidence>
<sequence length="292" mass="31631">MTSRLIVQRTLTRIGDRTHLGPDEQVDDKALAFVPTDPALTDPFLGLVEDWFSKPGFEWHPHRGLETVTLVVDGVLEHGDNLGHTGALESGEVQWMTAGRGIIHRELAYRDEHAHVLQLWLNLPAAKKMTPSRYQDLKGHPRVHAPGVVIDVHAGTVDGVTGAADTYQSVQGVVATLEPLASYDLAVPAEHRLFAHVLRGTALVGGRMLHEGQVGWSDPIAAAGESSVRLAAPDGDLPSKVMVYSGTPLHEPVALGGPFVMNSKPEIAQAYRDFHAGAFGRVPRLARVAYDR</sequence>
<dbReference type="Proteomes" id="UP001519332">
    <property type="component" value="Unassembled WGS sequence"/>
</dbReference>
<feature type="domain" description="Pirin C-terminal" evidence="4">
    <location>
        <begin position="175"/>
        <end position="280"/>
    </location>
</feature>
<dbReference type="InterPro" id="IPR014710">
    <property type="entry name" value="RmlC-like_jellyroll"/>
</dbReference>
<evidence type="ECO:0000313" key="5">
    <source>
        <dbReference type="EMBL" id="MBP2328949.1"/>
    </source>
</evidence>
<evidence type="ECO:0000256" key="1">
    <source>
        <dbReference type="ARBA" id="ARBA00008416"/>
    </source>
</evidence>
<dbReference type="Pfam" id="PF05726">
    <property type="entry name" value="Pirin_C"/>
    <property type="match status" value="1"/>
</dbReference>
<dbReference type="InterPro" id="IPR008778">
    <property type="entry name" value="Pirin_C_dom"/>
</dbReference>